<dbReference type="PANTHER" id="PTHR43664">
    <property type="entry name" value="MONOAMINE OXIDASE-RELATED"/>
    <property type="match status" value="1"/>
</dbReference>
<sequence>MQTIDRWFEDIEVGERRRSVGRTITEADIVLHAGQTGDFFPHHMDAEWMATQPAGQRIAHGTLILSVAVGMTAGDINPQAMSYGYDRIRFIRPVFIGDTITVTAEITDKSEHVKRPGEFGYVHELVTVVNQRAETALVLTHLYLVNRRVAVESLH</sequence>
<evidence type="ECO:0000313" key="4">
    <source>
        <dbReference type="Proteomes" id="UP001321477"/>
    </source>
</evidence>
<protein>
    <submittedName>
        <fullName evidence="3">MaoC family dehydratase</fullName>
    </submittedName>
</protein>
<accession>A0ABM8H0R0</accession>
<dbReference type="InterPro" id="IPR002539">
    <property type="entry name" value="MaoC-like_dom"/>
</dbReference>
<feature type="domain" description="MaoC-like" evidence="2">
    <location>
        <begin position="16"/>
        <end position="115"/>
    </location>
</feature>
<dbReference type="PANTHER" id="PTHR43664:SF1">
    <property type="entry name" value="BETA-METHYLMALYL-COA DEHYDRATASE"/>
    <property type="match status" value="1"/>
</dbReference>
<dbReference type="Pfam" id="PF01575">
    <property type="entry name" value="MaoC_dehydratas"/>
    <property type="match status" value="1"/>
</dbReference>
<dbReference type="RefSeq" id="WP_234660733.1">
    <property type="nucleotide sequence ID" value="NZ_AP027734.1"/>
</dbReference>
<dbReference type="Gene3D" id="3.10.129.10">
    <property type="entry name" value="Hotdog Thioesterase"/>
    <property type="match status" value="1"/>
</dbReference>
<evidence type="ECO:0000256" key="1">
    <source>
        <dbReference type="ARBA" id="ARBA00005254"/>
    </source>
</evidence>
<dbReference type="Proteomes" id="UP001321477">
    <property type="component" value="Chromosome"/>
</dbReference>
<dbReference type="InterPro" id="IPR029069">
    <property type="entry name" value="HotDog_dom_sf"/>
</dbReference>
<proteinExistence type="inferred from homology"/>
<comment type="similarity">
    <text evidence="1">Belongs to the enoyl-CoA hydratase/isomerase family.</text>
</comment>
<reference evidence="4" key="1">
    <citation type="journal article" date="2019" name="Int. J. Syst. Evol. Microbiol.">
        <title>The Global Catalogue of Microorganisms (GCM) 10K type strain sequencing project: providing services to taxonomists for standard genome sequencing and annotation.</title>
        <authorList>
            <consortium name="The Broad Institute Genomics Platform"/>
            <consortium name="The Broad Institute Genome Sequencing Center for Infectious Disease"/>
            <person name="Wu L."/>
            <person name="Ma J."/>
        </authorList>
    </citation>
    <scope>NUCLEOTIDE SEQUENCE [LARGE SCALE GENOMIC DNA]</scope>
    <source>
        <strain evidence="4">NBRC 109019</strain>
    </source>
</reference>
<dbReference type="InterPro" id="IPR052342">
    <property type="entry name" value="MCH/BMMD"/>
</dbReference>
<dbReference type="SUPFAM" id="SSF54637">
    <property type="entry name" value="Thioesterase/thiol ester dehydrase-isomerase"/>
    <property type="match status" value="1"/>
</dbReference>
<gene>
    <name evidence="3" type="ORF">GCM10025870_14300</name>
</gene>
<organism evidence="3 4">
    <name type="scientific">Agromyces marinus</name>
    <dbReference type="NCBI Taxonomy" id="1389020"/>
    <lineage>
        <taxon>Bacteria</taxon>
        <taxon>Bacillati</taxon>
        <taxon>Actinomycetota</taxon>
        <taxon>Actinomycetes</taxon>
        <taxon>Micrococcales</taxon>
        <taxon>Microbacteriaceae</taxon>
        <taxon>Agromyces</taxon>
    </lineage>
</organism>
<evidence type="ECO:0000259" key="2">
    <source>
        <dbReference type="Pfam" id="PF01575"/>
    </source>
</evidence>
<dbReference type="EMBL" id="AP027734">
    <property type="protein sequence ID" value="BDZ54357.1"/>
    <property type="molecule type" value="Genomic_DNA"/>
</dbReference>
<name>A0ABM8H0R0_9MICO</name>
<keyword evidence="4" id="KW-1185">Reference proteome</keyword>
<evidence type="ECO:0000313" key="3">
    <source>
        <dbReference type="EMBL" id="BDZ54357.1"/>
    </source>
</evidence>